<geneLocation type="plasmid" evidence="1">
    <name>p130548</name>
</geneLocation>
<organism evidence="1 3">
    <name type="scientific">Bacillus thuringiensis Bt18247</name>
    <dbReference type="NCBI Taxonomy" id="1423143"/>
    <lineage>
        <taxon>Bacteria</taxon>
        <taxon>Bacillati</taxon>
        <taxon>Bacillota</taxon>
        <taxon>Bacilli</taxon>
        <taxon>Bacillales</taxon>
        <taxon>Bacillaceae</taxon>
        <taxon>Bacillus</taxon>
        <taxon>Bacillus cereus group</taxon>
    </lineage>
</organism>
<proteinExistence type="predicted"/>
<dbReference type="AlphaFoldDB" id="A0A9W3XC24"/>
<dbReference type="RefSeq" id="WP_069356777.1">
    <property type="nucleotide sequence ID" value="NZ_CP015252.1"/>
</dbReference>
<dbReference type="EMBL" id="CP015252">
    <property type="protein sequence ID" value="AOM14467.1"/>
    <property type="molecule type" value="Genomic_DNA"/>
</dbReference>
<gene>
    <name evidence="1" type="ORF">BTI247_60470</name>
    <name evidence="2" type="ORF">BTI247_61370</name>
</gene>
<protein>
    <submittedName>
        <fullName evidence="1">Uncharacterized protein</fullName>
    </submittedName>
</protein>
<evidence type="ECO:0000313" key="3">
    <source>
        <dbReference type="Proteomes" id="UP000192743"/>
    </source>
</evidence>
<geneLocation type="plasmid" evidence="3">
    <name>p130548 sequence</name>
</geneLocation>
<name>A0A9W3XC24_BACTU</name>
<evidence type="ECO:0000313" key="2">
    <source>
        <dbReference type="EMBL" id="AOM14467.1"/>
    </source>
</evidence>
<dbReference type="Proteomes" id="UP000192743">
    <property type="component" value="Plasmid p130548"/>
</dbReference>
<accession>A0A9W3XC24</accession>
<evidence type="ECO:0000313" key="1">
    <source>
        <dbReference type="EMBL" id="AOM14377.1"/>
    </source>
</evidence>
<reference evidence="1 3" key="1">
    <citation type="submission" date="2016-02" db="EMBL/GenBank/DDBJ databases">
        <title>Comparative analysis of three nematocidal Bacillus thuringiensis strains.</title>
        <authorList>
            <person name="Hollensteiner J."/>
            <person name="Kloesener M."/>
            <person name="Bunk B."/>
            <person name="Sproeer C."/>
            <person name="Rosenstiel P."/>
            <person name="Schulte-Iserlohe R."/>
            <person name="Schulenburg H."/>
            <person name="Liesegang H."/>
        </authorList>
    </citation>
    <scope>NUCLEOTIDE SEQUENCE [LARGE SCALE GENOMIC DNA]</scope>
    <source>
        <strain evidence="1 3">Bt18247</strain>
        <plasmid evidence="1">p130548</plasmid>
        <plasmid evidence="3">p130548 sequence</plasmid>
    </source>
</reference>
<dbReference type="EMBL" id="CP015252">
    <property type="protein sequence ID" value="AOM14377.1"/>
    <property type="molecule type" value="Genomic_DNA"/>
</dbReference>
<keyword evidence="1" id="KW-0614">Plasmid</keyword>
<sequence>MENTTNSQNSNLGLKSELMKFHRDFKLTAECNADPKTFYLTSPSYISPGTMVFVSVMNQSATCNFVVTIKSGCETISLEARPGSTVSYHIKHVDEMLYSCTPAIEDCAENQSCNATVWLDIQYPRYY</sequence>